<dbReference type="GO" id="GO:0005886">
    <property type="term" value="C:plasma membrane"/>
    <property type="evidence" value="ECO:0007669"/>
    <property type="project" value="UniProtKB-SubCell"/>
</dbReference>
<dbReference type="InterPro" id="IPR058624">
    <property type="entry name" value="MdtA-like_HH"/>
</dbReference>
<evidence type="ECO:0000259" key="4">
    <source>
        <dbReference type="Pfam" id="PF25876"/>
    </source>
</evidence>
<evidence type="ECO:0000313" key="8">
    <source>
        <dbReference type="EMBL" id="CAK08155.1"/>
    </source>
</evidence>
<sequence>MLFWTPAGPAGRLMNMLFRTKSLHYTLVLALIFGAGLSAYAQEGGAMPPAAVSVLTLNARPVPVISELPGRIAATRVSEVRARVSGILQERIFEQGSLVQQGDVLYRIDPALFRVRVASAEASLDRARATQLNARQQLDRQKSLRDRDVASGIEYDAAAVALAQADADVALARAALDEAKINLGYTEVRAPITGIIGGALVTEGALVTADAGDALAMIQQIDPVYADFTQSSGDLLALKRAVENGSLTSTEPGKADIKLVFDDGTVYGKAGKLLFSSASVDATTGQVTLRGEFPNPKGDLLPGLYIRVRIEQAVREKAILIPQRAVIRTADGKAQVYVVQEGDVAQPRDVELGQSSGNEWVVESGLSAGERLVVDGGQKLQPGAKVAPEEWRDGQLASGDAKKPE</sequence>
<evidence type="ECO:0000256" key="3">
    <source>
        <dbReference type="SAM" id="MobiDB-lite"/>
    </source>
</evidence>
<dbReference type="InterPro" id="IPR058626">
    <property type="entry name" value="MdtA-like_b-barrel"/>
</dbReference>
<dbReference type="Proteomes" id="UP000006575">
    <property type="component" value="Chromosome"/>
</dbReference>
<keyword evidence="9" id="KW-1185">Reference proteome</keyword>
<evidence type="ECO:0000313" key="9">
    <source>
        <dbReference type="Proteomes" id="UP000006575"/>
    </source>
</evidence>
<dbReference type="EMBL" id="AM236080">
    <property type="protein sequence ID" value="CAK08155.1"/>
    <property type="molecule type" value="Genomic_DNA"/>
</dbReference>
<evidence type="ECO:0000256" key="1">
    <source>
        <dbReference type="ARBA" id="ARBA00004196"/>
    </source>
</evidence>
<dbReference type="Gene3D" id="2.40.30.170">
    <property type="match status" value="1"/>
</dbReference>
<feature type="domain" description="Multidrug resistance protein MdtA-like barrel-sandwich hybrid" evidence="5">
    <location>
        <begin position="76"/>
        <end position="219"/>
    </location>
</feature>
<dbReference type="Gene3D" id="2.40.50.100">
    <property type="match status" value="1"/>
</dbReference>
<protein>
    <submittedName>
        <fullName evidence="8">HlyD family protein</fullName>
    </submittedName>
</protein>
<dbReference type="AlphaFoldDB" id="Q1MFW8"/>
<dbReference type="EnsemblBacteria" id="CAK08155">
    <property type="protein sequence ID" value="CAK08155"/>
    <property type="gene ID" value="RL2667"/>
</dbReference>
<feature type="region of interest" description="Disordered" evidence="3">
    <location>
        <begin position="379"/>
        <end position="405"/>
    </location>
</feature>
<dbReference type="InterPro" id="IPR058625">
    <property type="entry name" value="MdtA-like_BSH"/>
</dbReference>
<dbReference type="Gene3D" id="1.10.287.470">
    <property type="entry name" value="Helix hairpin bin"/>
    <property type="match status" value="1"/>
</dbReference>
<dbReference type="PANTHER" id="PTHR30158:SF3">
    <property type="entry name" value="MULTIDRUG EFFLUX PUMP SUBUNIT ACRA-RELATED"/>
    <property type="match status" value="1"/>
</dbReference>
<dbReference type="GO" id="GO:0046677">
    <property type="term" value="P:response to antibiotic"/>
    <property type="evidence" value="ECO:0007669"/>
    <property type="project" value="TreeGrafter"/>
</dbReference>
<dbReference type="HOGENOM" id="CLU_018816_2_1_5"/>
<dbReference type="InterPro" id="IPR058627">
    <property type="entry name" value="MdtA-like_C"/>
</dbReference>
<comment type="subcellular location">
    <subcellularLocation>
        <location evidence="1">Cell envelope</location>
    </subcellularLocation>
</comment>
<dbReference type="KEGG" id="rle:RL2667"/>
<proteinExistence type="inferred from homology"/>
<dbReference type="NCBIfam" id="TIGR01730">
    <property type="entry name" value="RND_mfp"/>
    <property type="match status" value="1"/>
</dbReference>
<dbReference type="Pfam" id="PF25967">
    <property type="entry name" value="RND-MFP_C"/>
    <property type="match status" value="1"/>
</dbReference>
<dbReference type="GO" id="GO:0022857">
    <property type="term" value="F:transmembrane transporter activity"/>
    <property type="evidence" value="ECO:0007669"/>
    <property type="project" value="InterPro"/>
</dbReference>
<dbReference type="InterPro" id="IPR006143">
    <property type="entry name" value="RND_pump_MFP"/>
</dbReference>
<feature type="domain" description="Multidrug resistance protein MdtA-like beta-barrel" evidence="6">
    <location>
        <begin position="223"/>
        <end position="312"/>
    </location>
</feature>
<dbReference type="Pfam" id="PF25876">
    <property type="entry name" value="HH_MFP_RND"/>
    <property type="match status" value="1"/>
</dbReference>
<name>Q1MFW8_RHIJ3</name>
<dbReference type="Pfam" id="PF25917">
    <property type="entry name" value="BSH_RND"/>
    <property type="match status" value="1"/>
</dbReference>
<feature type="domain" description="Multidrug resistance protein MdtA-like C-terminal permuted SH3" evidence="7">
    <location>
        <begin position="318"/>
        <end position="379"/>
    </location>
</feature>
<dbReference type="Gene3D" id="2.40.420.20">
    <property type="match status" value="1"/>
</dbReference>
<gene>
    <name evidence="8" type="ordered locus">RL2667</name>
</gene>
<reference evidence="8 9" key="1">
    <citation type="journal article" date="2006" name="Genome Biol.">
        <title>The genome of Rhizobium leguminosarum has recognizable core and accessory components.</title>
        <authorList>
            <person name="Young J.W."/>
            <person name="Crossman L.C."/>
            <person name="Johnston A.W.B."/>
            <person name="Thomson N.R."/>
            <person name="Ghazoui Z.F."/>
            <person name="Hull K.H."/>
            <person name="Wexler M."/>
            <person name="Curson A.R.J."/>
            <person name="Todd J.D."/>
            <person name="Poole P.S."/>
            <person name="Mauchline T.H."/>
            <person name="East A.K."/>
            <person name="Quail M.A."/>
            <person name="Churcher C."/>
            <person name="Arrowsmith C."/>
            <person name="Cherevach A."/>
            <person name="Chillingworth T."/>
            <person name="Clarke K."/>
            <person name="Cronin A."/>
            <person name="Davis P."/>
            <person name="Fraser A."/>
            <person name="Hance Z."/>
            <person name="Hauser H."/>
            <person name="Jagels K."/>
            <person name="Moule S."/>
            <person name="Mungall K."/>
            <person name="Norbertczak H."/>
            <person name="Rabbinowitsch E."/>
            <person name="Sanders M."/>
            <person name="Simmonds M."/>
            <person name="Whitehead S."/>
            <person name="Parkhill J."/>
        </authorList>
    </citation>
    <scope>NUCLEOTIDE SEQUENCE [LARGE SCALE GENOMIC DNA]</scope>
    <source>
        <strain evidence="9">DSM 114642 / LMG 32736 / 3841</strain>
    </source>
</reference>
<evidence type="ECO:0000259" key="6">
    <source>
        <dbReference type="Pfam" id="PF25944"/>
    </source>
</evidence>
<evidence type="ECO:0000256" key="2">
    <source>
        <dbReference type="ARBA" id="ARBA00009477"/>
    </source>
</evidence>
<dbReference type="Pfam" id="PF25944">
    <property type="entry name" value="Beta-barrel_RND"/>
    <property type="match status" value="1"/>
</dbReference>
<dbReference type="SUPFAM" id="SSF111369">
    <property type="entry name" value="HlyD-like secretion proteins"/>
    <property type="match status" value="1"/>
</dbReference>
<dbReference type="FunFam" id="2.40.420.20:FF:000001">
    <property type="entry name" value="Efflux RND transporter periplasmic adaptor subunit"/>
    <property type="match status" value="1"/>
</dbReference>
<organism evidence="8 9">
    <name type="scientific">Rhizobium johnstonii (strain DSM 114642 / LMG 32736 / 3841)</name>
    <name type="common">Rhizobium leguminosarum bv. viciae</name>
    <dbReference type="NCBI Taxonomy" id="216596"/>
    <lineage>
        <taxon>Bacteria</taxon>
        <taxon>Pseudomonadati</taxon>
        <taxon>Pseudomonadota</taxon>
        <taxon>Alphaproteobacteria</taxon>
        <taxon>Hyphomicrobiales</taxon>
        <taxon>Rhizobiaceae</taxon>
        <taxon>Rhizobium/Agrobacterium group</taxon>
        <taxon>Rhizobium</taxon>
        <taxon>Rhizobium johnstonii</taxon>
    </lineage>
</organism>
<comment type="similarity">
    <text evidence="2">Belongs to the membrane fusion protein (MFP) (TC 8.A.1) family.</text>
</comment>
<dbReference type="eggNOG" id="COG0845">
    <property type="taxonomic scope" value="Bacteria"/>
</dbReference>
<feature type="domain" description="Multidrug resistance protein MdtA-like alpha-helical hairpin" evidence="4">
    <location>
        <begin position="118"/>
        <end position="186"/>
    </location>
</feature>
<evidence type="ECO:0000259" key="5">
    <source>
        <dbReference type="Pfam" id="PF25917"/>
    </source>
</evidence>
<dbReference type="PANTHER" id="PTHR30158">
    <property type="entry name" value="ACRA/E-RELATED COMPONENT OF DRUG EFFLUX TRANSPORTER"/>
    <property type="match status" value="1"/>
</dbReference>
<evidence type="ECO:0000259" key="7">
    <source>
        <dbReference type="Pfam" id="PF25967"/>
    </source>
</evidence>
<accession>Q1MFW8</accession>